<gene>
    <name evidence="1" type="ORF">SAMN02746065_1617</name>
</gene>
<reference evidence="1 2" key="1">
    <citation type="submission" date="2017-04" db="EMBL/GenBank/DDBJ databases">
        <authorList>
            <person name="Afonso C.L."/>
            <person name="Miller P.J."/>
            <person name="Scott M.A."/>
            <person name="Spackman E."/>
            <person name="Goraichik I."/>
            <person name="Dimitrov K.M."/>
            <person name="Suarez D.L."/>
            <person name="Swayne D.E."/>
        </authorList>
    </citation>
    <scope>NUCLEOTIDE SEQUENCE [LARGE SCALE GENOMIC DNA]</scope>
    <source>
        <strain evidence="1 2">DSM 3385</strain>
    </source>
</reference>
<name>A0A1W2EZ84_9BACT</name>
<dbReference type="EMBL" id="FWXY01000061">
    <property type="protein sequence ID" value="SMD14970.1"/>
    <property type="molecule type" value="Genomic_DNA"/>
</dbReference>
<evidence type="ECO:0000313" key="2">
    <source>
        <dbReference type="Proteomes" id="UP000192418"/>
    </source>
</evidence>
<dbReference type="STRING" id="1121400.SAMN02746065_1617"/>
<proteinExistence type="predicted"/>
<keyword evidence="2" id="KW-1185">Reference proteome</keyword>
<evidence type="ECO:0000313" key="1">
    <source>
        <dbReference type="EMBL" id="SMD14970.1"/>
    </source>
</evidence>
<sequence>MIHHQLTVKRLRNLWAILSDPNVPEGAVIQLSNDKEFSPIRVAMEDKVQIENADSQMLSRIRALSQSKAKALQETKTKS</sequence>
<accession>A0A1W2EZ84</accession>
<dbReference type="Proteomes" id="UP000192418">
    <property type="component" value="Unassembled WGS sequence"/>
</dbReference>
<protein>
    <submittedName>
        <fullName evidence="1">Uncharacterized protein</fullName>
    </submittedName>
</protein>
<organism evidence="1 2">
    <name type="scientific">Desulfocicer vacuolatum DSM 3385</name>
    <dbReference type="NCBI Taxonomy" id="1121400"/>
    <lineage>
        <taxon>Bacteria</taxon>
        <taxon>Pseudomonadati</taxon>
        <taxon>Thermodesulfobacteriota</taxon>
        <taxon>Desulfobacteria</taxon>
        <taxon>Desulfobacterales</taxon>
        <taxon>Desulfobacteraceae</taxon>
        <taxon>Desulfocicer</taxon>
    </lineage>
</organism>
<dbReference type="AlphaFoldDB" id="A0A1W2EZ84"/>
<dbReference type="RefSeq" id="WP_084072102.1">
    <property type="nucleotide sequence ID" value="NZ_FWXY01000061.1"/>
</dbReference>